<name>A0A4E0S0D2_FASHE</name>
<comment type="caution">
    <text evidence="1">The sequence shown here is derived from an EMBL/GenBank/DDBJ whole genome shotgun (WGS) entry which is preliminary data.</text>
</comment>
<evidence type="ECO:0000313" key="2">
    <source>
        <dbReference type="Proteomes" id="UP000230066"/>
    </source>
</evidence>
<protein>
    <submittedName>
        <fullName evidence="1">Uncharacterized protein</fullName>
    </submittedName>
</protein>
<keyword evidence="2" id="KW-1185">Reference proteome</keyword>
<dbReference type="Proteomes" id="UP000230066">
    <property type="component" value="Unassembled WGS sequence"/>
</dbReference>
<organism evidence="1 2">
    <name type="scientific">Fasciola hepatica</name>
    <name type="common">Liver fluke</name>
    <dbReference type="NCBI Taxonomy" id="6192"/>
    <lineage>
        <taxon>Eukaryota</taxon>
        <taxon>Metazoa</taxon>
        <taxon>Spiralia</taxon>
        <taxon>Lophotrochozoa</taxon>
        <taxon>Platyhelminthes</taxon>
        <taxon>Trematoda</taxon>
        <taxon>Digenea</taxon>
        <taxon>Plagiorchiida</taxon>
        <taxon>Echinostomata</taxon>
        <taxon>Echinostomatoidea</taxon>
        <taxon>Fasciolidae</taxon>
        <taxon>Fasciola</taxon>
    </lineage>
</organism>
<evidence type="ECO:0000313" key="1">
    <source>
        <dbReference type="EMBL" id="THD25462.1"/>
    </source>
</evidence>
<proteinExistence type="predicted"/>
<reference evidence="1" key="1">
    <citation type="submission" date="2019-03" db="EMBL/GenBank/DDBJ databases">
        <title>Improved annotation for the trematode Fasciola hepatica.</title>
        <authorList>
            <person name="Choi Y.-J."/>
            <person name="Martin J."/>
            <person name="Mitreva M."/>
        </authorList>
    </citation>
    <scope>NUCLEOTIDE SEQUENCE [LARGE SCALE GENOMIC DNA]</scope>
</reference>
<accession>A0A4E0S0D2</accession>
<sequence>MPRFNLAENMPTMTITKQTGSPISMETWPKTAQERAGVMTQYPGISETRERYRAHPRPISEVLDNHGRLRPCQPGYQVNPNVEIRLPGWNKRTETESKVGDQSEYVSSFVWPDGNLIHPAPWNRSKLSN</sequence>
<gene>
    <name evidence="1" type="ORF">D915_003814</name>
</gene>
<dbReference type="AlphaFoldDB" id="A0A4E0S0D2"/>
<dbReference type="EMBL" id="JXXN02001132">
    <property type="protein sequence ID" value="THD25462.1"/>
    <property type="molecule type" value="Genomic_DNA"/>
</dbReference>